<evidence type="ECO:0000256" key="1">
    <source>
        <dbReference type="SAM" id="MobiDB-lite"/>
    </source>
</evidence>
<reference evidence="3 4" key="1">
    <citation type="journal article" date="2015" name="Int. J. Syst. Evol. Microbiol.">
        <title>Sporolactobacillus shoreae sp. nov. and Sporolactobacillus spathodeae sp. nov., two spore-forming lactic acid bacteria isolated from tree barks in Thailand.</title>
        <authorList>
            <person name="Thamacharoensuk T."/>
            <person name="Kitahara M."/>
            <person name="Ohkuma M."/>
            <person name="Thongchul N."/>
            <person name="Tanasupawat S."/>
        </authorList>
    </citation>
    <scope>NUCLEOTIDE SEQUENCE [LARGE SCALE GENOMIC DNA]</scope>
    <source>
        <strain evidence="3 4">BK92</strain>
    </source>
</reference>
<feature type="region of interest" description="Disordered" evidence="1">
    <location>
        <begin position="43"/>
        <end position="67"/>
    </location>
</feature>
<keyword evidence="4" id="KW-1185">Reference proteome</keyword>
<proteinExistence type="predicted"/>
<comment type="caution">
    <text evidence="3">The sequence shown here is derived from an EMBL/GenBank/DDBJ whole genome shotgun (WGS) entry which is preliminary data.</text>
</comment>
<feature type="transmembrane region" description="Helical" evidence="2">
    <location>
        <begin position="6"/>
        <end position="23"/>
    </location>
</feature>
<dbReference type="EMBL" id="SRJD01000009">
    <property type="protein sequence ID" value="TGA98119.1"/>
    <property type="molecule type" value="Genomic_DNA"/>
</dbReference>
<accession>A0A4Z0GM53</accession>
<dbReference type="Proteomes" id="UP000298347">
    <property type="component" value="Unassembled WGS sequence"/>
</dbReference>
<protein>
    <submittedName>
        <fullName evidence="3">Uncharacterized protein</fullName>
    </submittedName>
</protein>
<keyword evidence="2" id="KW-0812">Transmembrane</keyword>
<keyword evidence="2" id="KW-0472">Membrane</keyword>
<organism evidence="3 4">
    <name type="scientific">Sporolactobacillus shoreae</name>
    <dbReference type="NCBI Taxonomy" id="1465501"/>
    <lineage>
        <taxon>Bacteria</taxon>
        <taxon>Bacillati</taxon>
        <taxon>Bacillota</taxon>
        <taxon>Bacilli</taxon>
        <taxon>Bacillales</taxon>
        <taxon>Sporolactobacillaceae</taxon>
        <taxon>Sporolactobacillus</taxon>
    </lineage>
</organism>
<evidence type="ECO:0000313" key="4">
    <source>
        <dbReference type="Proteomes" id="UP000298347"/>
    </source>
</evidence>
<keyword evidence="2" id="KW-1133">Transmembrane helix</keyword>
<evidence type="ECO:0000313" key="3">
    <source>
        <dbReference type="EMBL" id="TGA98119.1"/>
    </source>
</evidence>
<name>A0A4Z0GM53_9BACL</name>
<evidence type="ECO:0000256" key="2">
    <source>
        <dbReference type="SAM" id="Phobius"/>
    </source>
</evidence>
<dbReference type="RefSeq" id="WP_135348500.1">
    <property type="nucleotide sequence ID" value="NZ_SRJD01000009.1"/>
</dbReference>
<sequence length="67" mass="7610">MYKRNIVLFIIFLIIAAISLYFANKALVNLDHSGQKNIIQKIRHQDRTDSGKSSSIIELQLPPAETI</sequence>
<dbReference type="AlphaFoldDB" id="A0A4Z0GM53"/>
<gene>
    <name evidence="3" type="ORF">E4665_09200</name>
</gene>